<organism evidence="5 6">
    <name type="scientific">Clostridium thermobutyricum DSM 4928</name>
    <dbReference type="NCBI Taxonomy" id="1121339"/>
    <lineage>
        <taxon>Bacteria</taxon>
        <taxon>Bacillati</taxon>
        <taxon>Bacillota</taxon>
        <taxon>Clostridia</taxon>
        <taxon>Eubacteriales</taxon>
        <taxon>Clostridiaceae</taxon>
        <taxon>Clostridium</taxon>
    </lineage>
</organism>
<dbReference type="GO" id="GO:0006083">
    <property type="term" value="P:acetate metabolic process"/>
    <property type="evidence" value="ECO:0007669"/>
    <property type="project" value="InterPro"/>
</dbReference>
<feature type="domain" description="Acetyl-CoA hydrolase/transferase N-terminal" evidence="3">
    <location>
        <begin position="5"/>
        <end position="183"/>
    </location>
</feature>
<dbReference type="OrthoDB" id="9801795at2"/>
<dbReference type="InterPro" id="IPR038460">
    <property type="entry name" value="AcetylCoA_hyd_C_sf"/>
</dbReference>
<feature type="domain" description="Acetyl-CoA hydrolase/transferase C-terminal" evidence="4">
    <location>
        <begin position="272"/>
        <end position="425"/>
    </location>
</feature>
<evidence type="ECO:0000259" key="3">
    <source>
        <dbReference type="Pfam" id="PF02550"/>
    </source>
</evidence>
<dbReference type="AlphaFoldDB" id="A0A1V4SYI4"/>
<dbReference type="PANTHER" id="PTHR21432">
    <property type="entry name" value="ACETYL-COA HYDROLASE-RELATED"/>
    <property type="match status" value="1"/>
</dbReference>
<dbReference type="Gene3D" id="3.30.750.70">
    <property type="entry name" value="4-hydroxybutyrate coenzyme like domains"/>
    <property type="match status" value="1"/>
</dbReference>
<dbReference type="RefSeq" id="WP_080021801.1">
    <property type="nucleotide sequence ID" value="NZ_LTAY01000020.1"/>
</dbReference>
<name>A0A1V4SYI4_9CLOT</name>
<evidence type="ECO:0000259" key="4">
    <source>
        <dbReference type="Pfam" id="PF13336"/>
    </source>
</evidence>
<comment type="caution">
    <text evidence="5">The sequence shown here is derived from an EMBL/GenBank/DDBJ whole genome shotgun (WGS) entry which is preliminary data.</text>
</comment>
<dbReference type="EMBL" id="LTAY01000020">
    <property type="protein sequence ID" value="OPX49959.1"/>
    <property type="molecule type" value="Genomic_DNA"/>
</dbReference>
<dbReference type="Gene3D" id="3.40.1080.10">
    <property type="entry name" value="Glutaconate Coenzyme A-transferase"/>
    <property type="match status" value="1"/>
</dbReference>
<dbReference type="InterPro" id="IPR046433">
    <property type="entry name" value="ActCoA_hydro"/>
</dbReference>
<dbReference type="Pfam" id="PF13336">
    <property type="entry name" value="AcetylCoA_hyd_C"/>
    <property type="match status" value="1"/>
</dbReference>
<dbReference type="InterPro" id="IPR026888">
    <property type="entry name" value="AcetylCoA_hyd_C"/>
</dbReference>
<dbReference type="Gene3D" id="3.40.1080.20">
    <property type="entry name" value="Acetyl-CoA hydrolase/transferase C-terminal domain"/>
    <property type="match status" value="1"/>
</dbReference>
<dbReference type="Pfam" id="PF02550">
    <property type="entry name" value="AcetylCoA_hydro"/>
    <property type="match status" value="1"/>
</dbReference>
<dbReference type="InterPro" id="IPR037171">
    <property type="entry name" value="NagB/RpiA_transferase-like"/>
</dbReference>
<sequence>MEYLNSYNEKLITVEEAINLVKSNDEIVCSLGPCEPQKFLNSLYKIKNRVENVNIITMLSLNKYEYNTNEEMRGHFFNESLFMGGPARQSQEVELCSYIPTHLRYSATRRLKYRKPNIFVGAVSPMDKHGFFSLSLSLVYERENIENADIVILEVNKNLPRVHGDTQIHISEVDYLIESDYKIPELPIKKPCEKEHIIGKYIADLVEDGSTIQLGIGGIPNAVAEALKTKKNLGVHTEMITEGIVDLFNSGAITNSEKTIHKNKIVGTFALGSKKLYDFLDDNPCVELKRCSYVNDPYIISQNKKMVSINTALAVDLTGQCSSESFGLTQYSGTGGQSDTGIGAFMSEDGKSIIALKSTVKNDTISTICLEHKPGSAISFSRNDVDYVVTEYGIANLTGKSIRDRAESLIKIAHPKFRDELRKSAIENKLI</sequence>
<accession>A0A1V4SYI4</accession>
<dbReference type="Proteomes" id="UP000191448">
    <property type="component" value="Unassembled WGS sequence"/>
</dbReference>
<evidence type="ECO:0000256" key="1">
    <source>
        <dbReference type="ARBA" id="ARBA00009632"/>
    </source>
</evidence>
<proteinExistence type="inferred from homology"/>
<protein>
    <submittedName>
        <fullName evidence="5">Succinyl-CoA:coenzyme A transferase</fullName>
        <ecNumber evidence="5">2.8.3.-</ecNumber>
    </submittedName>
</protein>
<dbReference type="PANTHER" id="PTHR21432:SF20">
    <property type="entry name" value="ACETYL-COA HYDROLASE"/>
    <property type="match status" value="1"/>
</dbReference>
<evidence type="ECO:0000256" key="2">
    <source>
        <dbReference type="ARBA" id="ARBA00022679"/>
    </source>
</evidence>
<dbReference type="InterPro" id="IPR003702">
    <property type="entry name" value="ActCoA_hydro_N"/>
</dbReference>
<comment type="similarity">
    <text evidence="1">Belongs to the acetyl-CoA hydrolase/transferase family.</text>
</comment>
<dbReference type="GO" id="GO:0008775">
    <property type="term" value="F:acetate CoA-transferase activity"/>
    <property type="evidence" value="ECO:0007669"/>
    <property type="project" value="InterPro"/>
</dbReference>
<dbReference type="EC" id="2.8.3.-" evidence="5"/>
<dbReference type="SUPFAM" id="SSF100950">
    <property type="entry name" value="NagB/RpiA/CoA transferase-like"/>
    <property type="match status" value="2"/>
</dbReference>
<reference evidence="5 6" key="1">
    <citation type="submission" date="2016-02" db="EMBL/GenBank/DDBJ databases">
        <title>Genome sequence of Clostridium thermobutyricum DSM 4928.</title>
        <authorList>
            <person name="Poehlein A."/>
            <person name="Daniel R."/>
        </authorList>
    </citation>
    <scope>NUCLEOTIDE SEQUENCE [LARGE SCALE GENOMIC DNA]</scope>
    <source>
        <strain evidence="5 6">DSM 4928</strain>
    </source>
</reference>
<evidence type="ECO:0000313" key="6">
    <source>
        <dbReference type="Proteomes" id="UP000191448"/>
    </source>
</evidence>
<gene>
    <name evidence="5" type="primary">cat1</name>
    <name evidence="5" type="ORF">CLTHE_04400</name>
</gene>
<keyword evidence="2 5" id="KW-0808">Transferase</keyword>
<evidence type="ECO:0000313" key="5">
    <source>
        <dbReference type="EMBL" id="OPX49959.1"/>
    </source>
</evidence>